<feature type="domain" description="TIL" evidence="5">
    <location>
        <begin position="89"/>
        <end position="148"/>
    </location>
</feature>
<dbReference type="PANTHER" id="PTHR23259">
    <property type="entry name" value="RIDDLE"/>
    <property type="match status" value="1"/>
</dbReference>
<accession>A0AA39KLN9</accession>
<feature type="signal peptide" evidence="4">
    <location>
        <begin position="1"/>
        <end position="21"/>
    </location>
</feature>
<dbReference type="InterPro" id="IPR036084">
    <property type="entry name" value="Ser_inhib-like_sf"/>
</dbReference>
<keyword evidence="3" id="KW-1015">Disulfide bond</keyword>
<comment type="similarity">
    <text evidence="1">Belongs to the serine protease inhibitor-like (TIL domain-containing) family.</text>
</comment>
<organism evidence="6 7">
    <name type="scientific">Microctonus aethiopoides</name>
    <dbReference type="NCBI Taxonomy" id="144406"/>
    <lineage>
        <taxon>Eukaryota</taxon>
        <taxon>Metazoa</taxon>
        <taxon>Ecdysozoa</taxon>
        <taxon>Arthropoda</taxon>
        <taxon>Hexapoda</taxon>
        <taxon>Insecta</taxon>
        <taxon>Pterygota</taxon>
        <taxon>Neoptera</taxon>
        <taxon>Endopterygota</taxon>
        <taxon>Hymenoptera</taxon>
        <taxon>Apocrita</taxon>
        <taxon>Ichneumonoidea</taxon>
        <taxon>Braconidae</taxon>
        <taxon>Euphorinae</taxon>
        <taxon>Microctonus</taxon>
    </lineage>
</organism>
<evidence type="ECO:0000256" key="4">
    <source>
        <dbReference type="SAM" id="SignalP"/>
    </source>
</evidence>
<dbReference type="Pfam" id="PF01826">
    <property type="entry name" value="TIL"/>
    <property type="match status" value="2"/>
</dbReference>
<feature type="chain" id="PRO_5041199861" description="TIL domain-containing protein" evidence="4">
    <location>
        <begin position="22"/>
        <end position="152"/>
    </location>
</feature>
<reference evidence="6" key="2">
    <citation type="submission" date="2023-03" db="EMBL/GenBank/DDBJ databases">
        <authorList>
            <person name="Inwood S.N."/>
            <person name="Skelly J.G."/>
            <person name="Guhlin J."/>
            <person name="Harrop T.W.R."/>
            <person name="Goldson S.G."/>
            <person name="Dearden P.K."/>
        </authorList>
    </citation>
    <scope>NUCLEOTIDE SEQUENCE</scope>
    <source>
        <strain evidence="6">Irish</strain>
        <tissue evidence="6">Whole body</tissue>
    </source>
</reference>
<name>A0AA39KLN9_9HYME</name>
<dbReference type="InterPro" id="IPR002919">
    <property type="entry name" value="TIL_dom"/>
</dbReference>
<comment type="caution">
    <text evidence="6">The sequence shown here is derived from an EMBL/GenBank/DDBJ whole genome shotgun (WGS) entry which is preliminary data.</text>
</comment>
<dbReference type="InterPro" id="IPR051368">
    <property type="entry name" value="SerProtInhib-TIL_Domain"/>
</dbReference>
<dbReference type="SUPFAM" id="SSF57567">
    <property type="entry name" value="Serine protease inhibitors"/>
    <property type="match status" value="2"/>
</dbReference>
<evidence type="ECO:0000256" key="2">
    <source>
        <dbReference type="ARBA" id="ARBA00022690"/>
    </source>
</evidence>
<dbReference type="Proteomes" id="UP001168990">
    <property type="component" value="Unassembled WGS sequence"/>
</dbReference>
<sequence length="152" mass="16716">MFQQLRILFLYVIIGFIYCDAQDESSSCPENSSFDMCGTLCEPSCTNPQPEICPAIECTNETRDCRCDSGFLRDLNTQTCVPSALCRTCPPGQVLLGCGTTCEGTCQEPYEPEICQRIRCLLPGCGCDLNNSMVRDNSTGTCIKISQCPHVE</sequence>
<keyword evidence="2" id="KW-0646">Protease inhibitor</keyword>
<dbReference type="PANTHER" id="PTHR23259:SF70">
    <property type="entry name" value="ACCESSORY GLAND PROTEIN ACP62F-RELATED"/>
    <property type="match status" value="1"/>
</dbReference>
<feature type="domain" description="TIL" evidence="5">
    <location>
        <begin position="28"/>
        <end position="86"/>
    </location>
</feature>
<evidence type="ECO:0000259" key="5">
    <source>
        <dbReference type="Pfam" id="PF01826"/>
    </source>
</evidence>
<gene>
    <name evidence="6" type="ORF">PV328_004538</name>
</gene>
<dbReference type="CDD" id="cd19941">
    <property type="entry name" value="TIL"/>
    <property type="match status" value="2"/>
</dbReference>
<evidence type="ECO:0000256" key="3">
    <source>
        <dbReference type="ARBA" id="ARBA00023157"/>
    </source>
</evidence>
<evidence type="ECO:0000313" key="6">
    <source>
        <dbReference type="EMBL" id="KAK0166090.1"/>
    </source>
</evidence>
<dbReference type="Gene3D" id="2.10.25.10">
    <property type="entry name" value="Laminin"/>
    <property type="match status" value="2"/>
</dbReference>
<keyword evidence="7" id="KW-1185">Reference proteome</keyword>
<evidence type="ECO:0000256" key="1">
    <source>
        <dbReference type="ARBA" id="ARBA00007611"/>
    </source>
</evidence>
<keyword evidence="4" id="KW-0732">Signal</keyword>
<dbReference type="EMBL" id="JAQQBS010001422">
    <property type="protein sequence ID" value="KAK0166090.1"/>
    <property type="molecule type" value="Genomic_DNA"/>
</dbReference>
<protein>
    <recommendedName>
        <fullName evidence="5">TIL domain-containing protein</fullName>
    </recommendedName>
</protein>
<dbReference type="GO" id="GO:0030414">
    <property type="term" value="F:peptidase inhibitor activity"/>
    <property type="evidence" value="ECO:0007669"/>
    <property type="project" value="UniProtKB-KW"/>
</dbReference>
<reference evidence="6" key="1">
    <citation type="journal article" date="2023" name="bioRxiv">
        <title>Scaffold-level genome assemblies of two parasitoid biocontrol wasps reveal the parthenogenesis mechanism and an associated novel virus.</title>
        <authorList>
            <person name="Inwood S."/>
            <person name="Skelly J."/>
            <person name="Guhlin J."/>
            <person name="Harrop T."/>
            <person name="Goldson S."/>
            <person name="Dearden P."/>
        </authorList>
    </citation>
    <scope>NUCLEOTIDE SEQUENCE</scope>
    <source>
        <strain evidence="6">Irish</strain>
        <tissue evidence="6">Whole body</tissue>
    </source>
</reference>
<proteinExistence type="inferred from homology"/>
<dbReference type="AlphaFoldDB" id="A0AA39KLN9"/>
<evidence type="ECO:0000313" key="7">
    <source>
        <dbReference type="Proteomes" id="UP001168990"/>
    </source>
</evidence>